<gene>
    <name evidence="2" type="ORF">SAMN02927914_00974</name>
</gene>
<dbReference type="EMBL" id="FMXM01000003">
    <property type="protein sequence ID" value="SDA51139.1"/>
    <property type="molecule type" value="Genomic_DNA"/>
</dbReference>
<reference evidence="2 3" key="1">
    <citation type="submission" date="2016-10" db="EMBL/GenBank/DDBJ databases">
        <authorList>
            <person name="de Groot N.N."/>
        </authorList>
    </citation>
    <scope>NUCLEOTIDE SEQUENCE [LARGE SCALE GENOMIC DNA]</scope>
    <source>
        <strain evidence="2 3">CGMCC 1.12097</strain>
    </source>
</reference>
<evidence type="ECO:0000313" key="3">
    <source>
        <dbReference type="Proteomes" id="UP000198588"/>
    </source>
</evidence>
<accession>A0A1G5VZ54</accession>
<dbReference type="Proteomes" id="UP000198588">
    <property type="component" value="Unassembled WGS sequence"/>
</dbReference>
<dbReference type="STRING" id="1165689.SAMN02927914_00974"/>
<feature type="signal peptide" evidence="1">
    <location>
        <begin position="1"/>
        <end position="18"/>
    </location>
</feature>
<proteinExistence type="predicted"/>
<dbReference type="AlphaFoldDB" id="A0A1G5VZ54"/>
<feature type="chain" id="PRO_5011483252" evidence="1">
    <location>
        <begin position="19"/>
        <end position="193"/>
    </location>
</feature>
<name>A0A1G5VZ54_9HYPH</name>
<protein>
    <submittedName>
        <fullName evidence="2">Uncharacterized protein</fullName>
    </submittedName>
</protein>
<sequence length="193" mass="20489">MIRALALAVCLIPSVACAQQAQTGGMDHKTMMQHMQMMGAQAAGASVPTEPGQGAFAAIQEIVAILEADPDTDWSKVDIDALRAHLVDMNAVTLAADVKSEPVAGGTRFLVTGSGAVRDSVRRMVKAHAAAMNEVDGWRFEASDIEDGASLTVWPPAKDAAKLRGLGFFGLMAQGMHHQQHHLMIARGENPHL</sequence>
<evidence type="ECO:0000313" key="2">
    <source>
        <dbReference type="EMBL" id="SDA51139.1"/>
    </source>
</evidence>
<keyword evidence="1" id="KW-0732">Signal</keyword>
<evidence type="ECO:0000256" key="1">
    <source>
        <dbReference type="SAM" id="SignalP"/>
    </source>
</evidence>
<organism evidence="2 3">
    <name type="scientific">Mesorhizobium qingshengii</name>
    <dbReference type="NCBI Taxonomy" id="1165689"/>
    <lineage>
        <taxon>Bacteria</taxon>
        <taxon>Pseudomonadati</taxon>
        <taxon>Pseudomonadota</taxon>
        <taxon>Alphaproteobacteria</taxon>
        <taxon>Hyphomicrobiales</taxon>
        <taxon>Phyllobacteriaceae</taxon>
        <taxon>Mesorhizobium</taxon>
    </lineage>
</organism>